<reference evidence="1 2" key="1">
    <citation type="submission" date="2017-09" db="EMBL/GenBank/DDBJ databases">
        <title>WGS assembly of Aquilegia coerulea Goldsmith.</title>
        <authorList>
            <person name="Hodges S."/>
            <person name="Kramer E."/>
            <person name="Nordborg M."/>
            <person name="Tomkins J."/>
            <person name="Borevitz J."/>
            <person name="Derieg N."/>
            <person name="Yan J."/>
            <person name="Mihaltcheva S."/>
            <person name="Hayes R.D."/>
            <person name="Rokhsar D."/>
        </authorList>
    </citation>
    <scope>NUCLEOTIDE SEQUENCE [LARGE SCALE GENOMIC DNA]</scope>
    <source>
        <strain evidence="2">cv. Goldsmith</strain>
    </source>
</reference>
<dbReference type="OrthoDB" id="2014278at2759"/>
<dbReference type="PANTHER" id="PTHR33103">
    <property type="entry name" value="OS01G0153900 PROTEIN"/>
    <property type="match status" value="1"/>
</dbReference>
<dbReference type="Pfam" id="PF05056">
    <property type="entry name" value="DUF674"/>
    <property type="match status" value="1"/>
</dbReference>
<accession>A0A2G5D6V3</accession>
<dbReference type="AlphaFoldDB" id="A0A2G5D6V3"/>
<dbReference type="InterPro" id="IPR007750">
    <property type="entry name" value="DUF674"/>
</dbReference>
<keyword evidence="2" id="KW-1185">Reference proteome</keyword>
<name>A0A2G5D6V3_AQUCA</name>
<dbReference type="InParanoid" id="A0A2G5D6V3"/>
<organism evidence="1 2">
    <name type="scientific">Aquilegia coerulea</name>
    <name type="common">Rocky mountain columbine</name>
    <dbReference type="NCBI Taxonomy" id="218851"/>
    <lineage>
        <taxon>Eukaryota</taxon>
        <taxon>Viridiplantae</taxon>
        <taxon>Streptophyta</taxon>
        <taxon>Embryophyta</taxon>
        <taxon>Tracheophyta</taxon>
        <taxon>Spermatophyta</taxon>
        <taxon>Magnoliopsida</taxon>
        <taxon>Ranunculales</taxon>
        <taxon>Ranunculaceae</taxon>
        <taxon>Thalictroideae</taxon>
        <taxon>Aquilegia</taxon>
    </lineage>
</organism>
<gene>
    <name evidence="1" type="ORF">AQUCO_02700248v1</name>
</gene>
<sequence>MAASKLRLKLVIDKKNNRVVYAEAGKDVVDFLFSLLCLPIGSAVRLLTKSKMVGCFGNLYVSVGNLYNTSYLNSKDFLLNPKVADAPCINVPLLIPSTTAKQFYSCSSGNHHNHFTNKRPVYSSNRYSCARCPVCRDNMSSKITCVPKAPDAIGYVKEVVYMVMDNLTVMPMSTTAIITLLEEFRIDNVKSLDEKVIDFGKEEGLELLRTSWQFENVLSQVFLVKKEK</sequence>
<dbReference type="EMBL" id="KZ305044">
    <property type="protein sequence ID" value="PIA38927.1"/>
    <property type="molecule type" value="Genomic_DNA"/>
</dbReference>
<dbReference type="Proteomes" id="UP000230069">
    <property type="component" value="Unassembled WGS sequence"/>
</dbReference>
<protein>
    <recommendedName>
        <fullName evidence="3">DUF674 domain-containing protein</fullName>
    </recommendedName>
</protein>
<evidence type="ECO:0000313" key="2">
    <source>
        <dbReference type="Proteomes" id="UP000230069"/>
    </source>
</evidence>
<evidence type="ECO:0008006" key="3">
    <source>
        <dbReference type="Google" id="ProtNLM"/>
    </source>
</evidence>
<dbReference type="STRING" id="218851.A0A2G5D6V3"/>
<proteinExistence type="predicted"/>
<evidence type="ECO:0000313" key="1">
    <source>
        <dbReference type="EMBL" id="PIA38927.1"/>
    </source>
</evidence>
<dbReference type="PANTHER" id="PTHR33103:SF19">
    <property type="entry name" value="OS09G0544700 PROTEIN"/>
    <property type="match status" value="1"/>
</dbReference>